<dbReference type="GO" id="GO:0003824">
    <property type="term" value="F:catalytic activity"/>
    <property type="evidence" value="ECO:0007669"/>
    <property type="project" value="UniProtKB-ARBA"/>
</dbReference>
<protein>
    <recommendedName>
        <fullName evidence="4">Filamentous hemagglutinin</fullName>
    </recommendedName>
</protein>
<organism evidence="2 3">
    <name type="scientific">Psychrobacter phenylpyruvicus</name>
    <dbReference type="NCBI Taxonomy" id="29432"/>
    <lineage>
        <taxon>Bacteria</taxon>
        <taxon>Pseudomonadati</taxon>
        <taxon>Pseudomonadota</taxon>
        <taxon>Gammaproteobacteria</taxon>
        <taxon>Moraxellales</taxon>
        <taxon>Moraxellaceae</taxon>
        <taxon>Psychrobacter</taxon>
    </lineage>
</organism>
<reference evidence="2 3" key="1">
    <citation type="submission" date="2018-06" db="EMBL/GenBank/DDBJ databases">
        <authorList>
            <consortium name="Pathogen Informatics"/>
            <person name="Doyle S."/>
        </authorList>
    </citation>
    <scope>NUCLEOTIDE SEQUENCE [LARGE SCALE GENOMIC DNA]</scope>
    <source>
        <strain evidence="2 3">NCTC10526</strain>
    </source>
</reference>
<evidence type="ECO:0000256" key="1">
    <source>
        <dbReference type="SAM" id="MobiDB-lite"/>
    </source>
</evidence>
<dbReference type="Proteomes" id="UP000254123">
    <property type="component" value="Unassembled WGS sequence"/>
</dbReference>
<sequence>MIFQHTARLGVDANFDANNYFKQGETRDIGSQIKGADNIIITSGGDFTGKAVSITSDNGIVGLQAGNDITLSEGRHTQNLSTANKTTDKGFLSKTTTQSRFDSQSDTAISSNIEGNKVIMDAGNDVNLTATNAISDKGTSIKAGNNANILAAQNTSSKSSESSTKKSGVFSSGGLGFTIGKQKTENDNTQTALTHTASNVGAIDGNVSIEAGNHIQQTGSNVIAGIGDRQSVDSSDTQRGNVVYQAKAVDIDNAMDKYTNQSEQKFKQSGLTVSVSNSLVDSAQNIDRLIDAAGNTSSPRMKGLAGVSAGLKAEALYGEGKQAAKALQTGNLKEVGNTRIQATIGSSKSQSNSQSYREQSQGSSIQAANNLAIIATGAGKDSNININASDITVGNNALFKTDNDLNIKGVAQNEQTRSNNKSSSFGIGAYASTNPGKEGASYGITANASKGKGHANSDGKTYAGSHTNIGGTTTFDIGNDVNITGGVLTTDELTGQVAGDLNMESLQDTYVYDSKQKNAGFSADIDLSGNAQANSLSINGGKTNIDADYAAVTEQTAIYTQKADLNVGGKGTFKGAAFTTASAEDNKSVFAQGIDTSNIENYSNYDAKAIAAGITIGKAKDTNPEASLNGIGYGTDSDSQTRTTKAGVTGMAGQSDVITATKDSLNDALSNSFDANTVNEELGAQVEITRAFGQEAPKAVGDFAVNKQVELLRQGKFEEAEKWAEDGVYRVALHTLVGALATGSIDGAVASGTTAVSVPALDNYLKEQGLDDTARKAVLLGFSASVGASIGGDTASTVSSFNQTDNNYLSHKQMQEWIKALEKTGSDPRRREQINSFYLKMGRYNPIRS</sequence>
<evidence type="ECO:0000313" key="2">
    <source>
        <dbReference type="EMBL" id="SUD90621.1"/>
    </source>
</evidence>
<feature type="region of interest" description="Disordered" evidence="1">
    <location>
        <begin position="77"/>
        <end position="108"/>
    </location>
</feature>
<dbReference type="Pfam" id="PF13332">
    <property type="entry name" value="Fil_haemagg_2"/>
    <property type="match status" value="2"/>
</dbReference>
<feature type="compositionally biased region" description="Polar residues" evidence="1">
    <location>
        <begin position="93"/>
        <end position="108"/>
    </location>
</feature>
<dbReference type="EMBL" id="UGVC01000001">
    <property type="protein sequence ID" value="SUD90621.1"/>
    <property type="molecule type" value="Genomic_DNA"/>
</dbReference>
<accession>A0A379LJM0</accession>
<dbReference type="AlphaFoldDB" id="A0A379LJM0"/>
<proteinExistence type="predicted"/>
<dbReference type="STRING" id="1123034.GCA_000685805_01957"/>
<name>A0A379LJM0_9GAMM</name>
<evidence type="ECO:0008006" key="4">
    <source>
        <dbReference type="Google" id="ProtNLM"/>
    </source>
</evidence>
<feature type="region of interest" description="Disordered" evidence="1">
    <location>
        <begin position="342"/>
        <end position="362"/>
    </location>
</feature>
<feature type="compositionally biased region" description="Low complexity" evidence="1">
    <location>
        <begin position="346"/>
        <end position="355"/>
    </location>
</feature>
<dbReference type="InterPro" id="IPR025157">
    <property type="entry name" value="Hemagglutinin_rpt"/>
</dbReference>
<dbReference type="RefSeq" id="WP_028859436.1">
    <property type="nucleotide sequence ID" value="NZ_CAJHAQ010000001.1"/>
</dbReference>
<keyword evidence="3" id="KW-1185">Reference proteome</keyword>
<evidence type="ECO:0000313" key="3">
    <source>
        <dbReference type="Proteomes" id="UP000254123"/>
    </source>
</evidence>
<gene>
    <name evidence="2" type="ORF">NCTC10526_00961</name>
</gene>